<dbReference type="GO" id="GO:0005684">
    <property type="term" value="C:U2-type spliceosomal complex"/>
    <property type="evidence" value="ECO:0007669"/>
    <property type="project" value="TreeGrafter"/>
</dbReference>
<dbReference type="GO" id="GO:0000398">
    <property type="term" value="P:mRNA splicing, via spliceosome"/>
    <property type="evidence" value="ECO:0007669"/>
    <property type="project" value="TreeGrafter"/>
</dbReference>
<sequence length="196" mass="22725">MVAPSSGSNSLKEYLKRYQNNNEEEKKKKKNKSKTKSAMNGGIVVDEDPVWQKPVEIEEEDYESQDEEMPQVDEDIEVKRMRKLEQIKAQRPFGSIYEDGSGWVSVSDNAKNLTESALAVVVRVVAIYKGKWDLHMLDYIPLEELDNQFPGTESTSKTKPERQEGKFKGKFNKSVVNVSLYHFVQNINKFEWDRRK</sequence>
<evidence type="ECO:0000313" key="3">
    <source>
        <dbReference type="Proteomes" id="UP001206925"/>
    </source>
</evidence>
<dbReference type="PANTHER" id="PTHR31809:SF0">
    <property type="entry name" value="BUD13 HOMOLOG"/>
    <property type="match status" value="1"/>
</dbReference>
<feature type="compositionally biased region" description="Polar residues" evidence="1">
    <location>
        <begin position="1"/>
        <end position="11"/>
    </location>
</feature>
<keyword evidence="3" id="KW-1185">Reference proteome</keyword>
<dbReference type="GO" id="GO:0070274">
    <property type="term" value="C:RES complex"/>
    <property type="evidence" value="ECO:0007669"/>
    <property type="project" value="TreeGrafter"/>
</dbReference>
<dbReference type="EMBL" id="JAMZMK010009260">
    <property type="protein sequence ID" value="KAI7736469.1"/>
    <property type="molecule type" value="Genomic_DNA"/>
</dbReference>
<feature type="non-terminal residue" evidence="2">
    <location>
        <position position="196"/>
    </location>
</feature>
<evidence type="ECO:0000313" key="2">
    <source>
        <dbReference type="EMBL" id="KAI7736469.1"/>
    </source>
</evidence>
<comment type="caution">
    <text evidence="2">The sequence shown here is derived from an EMBL/GenBank/DDBJ whole genome shotgun (WGS) entry which is preliminary data.</text>
</comment>
<proteinExistence type="predicted"/>
<reference evidence="2" key="1">
    <citation type="submission" date="2022-06" db="EMBL/GenBank/DDBJ databases">
        <title>Uncovering the hologenomic basis of an extraordinary plant invasion.</title>
        <authorList>
            <person name="Bieker V.C."/>
            <person name="Martin M.D."/>
            <person name="Gilbert T."/>
            <person name="Hodgins K."/>
            <person name="Battlay P."/>
            <person name="Petersen B."/>
            <person name="Wilson J."/>
        </authorList>
    </citation>
    <scope>NUCLEOTIDE SEQUENCE</scope>
    <source>
        <strain evidence="2">AA19_3_7</strain>
        <tissue evidence="2">Leaf</tissue>
    </source>
</reference>
<dbReference type="PANTHER" id="PTHR31809">
    <property type="entry name" value="BUD13 HOMOLOG"/>
    <property type="match status" value="1"/>
</dbReference>
<evidence type="ECO:0000256" key="1">
    <source>
        <dbReference type="SAM" id="MobiDB-lite"/>
    </source>
</evidence>
<dbReference type="AlphaFoldDB" id="A0AAD5C7V1"/>
<dbReference type="Proteomes" id="UP001206925">
    <property type="component" value="Unassembled WGS sequence"/>
</dbReference>
<protein>
    <submittedName>
        <fullName evidence="2">Uncharacterized protein</fullName>
    </submittedName>
</protein>
<accession>A0AAD5C7V1</accession>
<organism evidence="2 3">
    <name type="scientific">Ambrosia artemisiifolia</name>
    <name type="common">Common ragweed</name>
    <dbReference type="NCBI Taxonomy" id="4212"/>
    <lineage>
        <taxon>Eukaryota</taxon>
        <taxon>Viridiplantae</taxon>
        <taxon>Streptophyta</taxon>
        <taxon>Embryophyta</taxon>
        <taxon>Tracheophyta</taxon>
        <taxon>Spermatophyta</taxon>
        <taxon>Magnoliopsida</taxon>
        <taxon>eudicotyledons</taxon>
        <taxon>Gunneridae</taxon>
        <taxon>Pentapetalae</taxon>
        <taxon>asterids</taxon>
        <taxon>campanulids</taxon>
        <taxon>Asterales</taxon>
        <taxon>Asteraceae</taxon>
        <taxon>Asteroideae</taxon>
        <taxon>Heliantheae alliance</taxon>
        <taxon>Heliantheae</taxon>
        <taxon>Ambrosia</taxon>
    </lineage>
</organism>
<dbReference type="GO" id="GO:0003723">
    <property type="term" value="F:RNA binding"/>
    <property type="evidence" value="ECO:0007669"/>
    <property type="project" value="TreeGrafter"/>
</dbReference>
<gene>
    <name evidence="2" type="ORF">M8C21_030871</name>
</gene>
<name>A0AAD5C7V1_AMBAR</name>
<dbReference type="InterPro" id="IPR051112">
    <property type="entry name" value="CWC26_splicing_factor"/>
</dbReference>
<feature type="region of interest" description="Disordered" evidence="1">
    <location>
        <begin position="1"/>
        <end position="45"/>
    </location>
</feature>